<accession>A0AAJ6DB81</accession>
<dbReference type="InterPro" id="IPR038078">
    <property type="entry name" value="PhoU-like_sf"/>
</dbReference>
<name>A0AAJ6DB81_9MICC</name>
<keyword evidence="2" id="KW-1185">Reference proteome</keyword>
<proteinExistence type="predicted"/>
<dbReference type="Proteomes" id="UP001224674">
    <property type="component" value="Chromosome"/>
</dbReference>
<sequence length="208" mass="23205">MKPSLTRLLSPQSAALDHLESMADAFEQSVDVLAQLFGASHDAAEELDTQLGALDSRATSLHMALLTSLRSAFVTPLPRQDLYLISNGLNRAIERTCLVGSIIHQSRSYRLPTAAMDVLEILDRQSDLLKAAMAQLTDFDQLEVTWIQLERLGHRAERVLLSWRLQDASELLARHYYRQREVALGLGDAFEAVRQVIVALGQVLVRES</sequence>
<dbReference type="RefSeq" id="WP_110099976.1">
    <property type="nucleotide sequence ID" value="NZ_CP122561.1"/>
</dbReference>
<evidence type="ECO:0008006" key="3">
    <source>
        <dbReference type="Google" id="ProtNLM"/>
    </source>
</evidence>
<protein>
    <recommendedName>
        <fullName evidence="3">DUF47 family protein</fullName>
    </recommendedName>
</protein>
<organism evidence="1 2">
    <name type="scientific">Auritidibacter ignavus</name>
    <dbReference type="NCBI Taxonomy" id="678932"/>
    <lineage>
        <taxon>Bacteria</taxon>
        <taxon>Bacillati</taxon>
        <taxon>Actinomycetota</taxon>
        <taxon>Actinomycetes</taxon>
        <taxon>Micrococcales</taxon>
        <taxon>Micrococcaceae</taxon>
        <taxon>Auritidibacter</taxon>
    </lineage>
</organism>
<evidence type="ECO:0000313" key="2">
    <source>
        <dbReference type="Proteomes" id="UP001224674"/>
    </source>
</evidence>
<dbReference type="Gene3D" id="1.20.58.220">
    <property type="entry name" value="Phosphate transport system protein phou homolog 2, domain 2"/>
    <property type="match status" value="1"/>
</dbReference>
<dbReference type="AlphaFoldDB" id="A0AAJ6DB81"/>
<dbReference type="GeneID" id="83696373"/>
<reference evidence="1 2" key="1">
    <citation type="submission" date="2023-03" db="EMBL/GenBank/DDBJ databases">
        <title>Complete genome sequences of several Auritidibacter ignavus strains isolated from ear infections.</title>
        <authorList>
            <person name="Baehr T."/>
            <person name="Baumhoegger A.M."/>
        </authorList>
    </citation>
    <scope>NUCLEOTIDE SEQUENCE [LARGE SCALE GENOMIC DNA]</scope>
    <source>
        <strain evidence="1 2">BABAE-6</strain>
    </source>
</reference>
<evidence type="ECO:0000313" key="1">
    <source>
        <dbReference type="EMBL" id="WGH92340.1"/>
    </source>
</evidence>
<gene>
    <name evidence="1" type="ORF">QDX21_08405</name>
</gene>
<dbReference type="EMBL" id="CP122566">
    <property type="protein sequence ID" value="WGH92340.1"/>
    <property type="molecule type" value="Genomic_DNA"/>
</dbReference>